<reference evidence="6 7" key="1">
    <citation type="journal article" date="2018" name="Elife">
        <title>Discovery and characterization of a prevalent human gut bacterial enzyme sufficient for the inactivation of a family of plant toxins.</title>
        <authorList>
            <person name="Koppel N."/>
            <person name="Bisanz J.E."/>
            <person name="Pandelia M.E."/>
            <person name="Turnbaugh P.J."/>
            <person name="Balskus E.P."/>
        </authorList>
    </citation>
    <scope>NUCLEOTIDE SEQUENCE [LARGE SCALE GENOMIC DNA]</scope>
    <source>
        <strain evidence="6 7">MR1 #12</strain>
    </source>
</reference>
<comment type="caution">
    <text evidence="6">The sequence shown here is derived from an EMBL/GenBank/DDBJ whole genome shotgun (WGS) entry which is preliminary data.</text>
</comment>
<dbReference type="GO" id="GO:0003824">
    <property type="term" value="F:catalytic activity"/>
    <property type="evidence" value="ECO:0007669"/>
    <property type="project" value="InterPro"/>
</dbReference>
<dbReference type="InterPro" id="IPR007197">
    <property type="entry name" value="rSAM"/>
</dbReference>
<dbReference type="InterPro" id="IPR023885">
    <property type="entry name" value="4Fe4S-binding_SPASM_dom"/>
</dbReference>
<dbReference type="PROSITE" id="PS51918">
    <property type="entry name" value="RADICAL_SAM"/>
    <property type="match status" value="1"/>
</dbReference>
<protein>
    <submittedName>
        <fullName evidence="6">Radical SAM protein</fullName>
    </submittedName>
</protein>
<feature type="domain" description="Radical SAM core" evidence="5">
    <location>
        <begin position="113"/>
        <end position="319"/>
    </location>
</feature>
<name>A0A369NKL1_EGGLN</name>
<evidence type="ECO:0000259" key="5">
    <source>
        <dbReference type="PROSITE" id="PS51918"/>
    </source>
</evidence>
<evidence type="ECO:0000256" key="2">
    <source>
        <dbReference type="ARBA" id="ARBA00022723"/>
    </source>
</evidence>
<keyword evidence="2" id="KW-0479">Metal-binding</keyword>
<evidence type="ECO:0000256" key="4">
    <source>
        <dbReference type="ARBA" id="ARBA00023014"/>
    </source>
</evidence>
<dbReference type="CDD" id="cd21128">
    <property type="entry name" value="SPASM_rSAM"/>
    <property type="match status" value="1"/>
</dbReference>
<dbReference type="CDD" id="cd01335">
    <property type="entry name" value="Radical_SAM"/>
    <property type="match status" value="1"/>
</dbReference>
<dbReference type="InterPro" id="IPR013785">
    <property type="entry name" value="Aldolase_TIM"/>
</dbReference>
<dbReference type="RefSeq" id="WP_009305484.1">
    <property type="nucleotide sequence ID" value="NZ_CP089337.1"/>
</dbReference>
<evidence type="ECO:0000313" key="7">
    <source>
        <dbReference type="Proteomes" id="UP000253752"/>
    </source>
</evidence>
<dbReference type="PANTHER" id="PTHR43524">
    <property type="entry name" value="RADICAL SAM SUPERFAMILY PROTEIN"/>
    <property type="match status" value="1"/>
</dbReference>
<dbReference type="SUPFAM" id="SSF102114">
    <property type="entry name" value="Radical SAM enzymes"/>
    <property type="match status" value="1"/>
</dbReference>
<dbReference type="EMBL" id="PPTX01000002">
    <property type="protein sequence ID" value="RDB81576.1"/>
    <property type="molecule type" value="Genomic_DNA"/>
</dbReference>
<evidence type="ECO:0000256" key="3">
    <source>
        <dbReference type="ARBA" id="ARBA00023004"/>
    </source>
</evidence>
<keyword evidence="3" id="KW-0408">Iron</keyword>
<gene>
    <name evidence="6" type="ORF">C1872_02565</name>
</gene>
<dbReference type="PANTHER" id="PTHR43524:SF1">
    <property type="entry name" value="RADICAL SAM SUPERFAMILY PROTEIN"/>
    <property type="match status" value="1"/>
</dbReference>
<dbReference type="InterPro" id="IPR058240">
    <property type="entry name" value="rSAM_sf"/>
</dbReference>
<keyword evidence="4" id="KW-0411">Iron-sulfur</keyword>
<evidence type="ECO:0000313" key="6">
    <source>
        <dbReference type="EMBL" id="RDB81576.1"/>
    </source>
</evidence>
<accession>A0A369NKL1</accession>
<dbReference type="Gene3D" id="3.20.20.70">
    <property type="entry name" value="Aldolase class I"/>
    <property type="match status" value="1"/>
</dbReference>
<proteinExistence type="predicted"/>
<organism evidence="6 7">
    <name type="scientific">Eggerthella lenta</name>
    <name type="common">Eubacterium lentum</name>
    <dbReference type="NCBI Taxonomy" id="84112"/>
    <lineage>
        <taxon>Bacteria</taxon>
        <taxon>Bacillati</taxon>
        <taxon>Actinomycetota</taxon>
        <taxon>Coriobacteriia</taxon>
        <taxon>Eggerthellales</taxon>
        <taxon>Eggerthellaceae</taxon>
        <taxon>Eggerthella</taxon>
    </lineage>
</organism>
<dbReference type="GO" id="GO:0051536">
    <property type="term" value="F:iron-sulfur cluster binding"/>
    <property type="evidence" value="ECO:0007669"/>
    <property type="project" value="UniProtKB-KW"/>
</dbReference>
<dbReference type="AlphaFoldDB" id="A0A369NKL1"/>
<dbReference type="GO" id="GO:0046872">
    <property type="term" value="F:metal ion binding"/>
    <property type="evidence" value="ECO:0007669"/>
    <property type="project" value="UniProtKB-KW"/>
</dbReference>
<sequence length="461" mass="51696">MGALDDITASLTADAKSFAMRKVVDYVAADPIGRLPQALTIIDKLDVRDILLPHRKAVRAIIESPDNNWNQLIRGLWEDVDPEVLRTFLQNVVVNGSIVGYPIQQRAAEEHGCNVPWTMLIDPTSACNLSCKGCWAADYGDKLNLSFSELDRVIEEAKSLGIHVFLFSGGEPLVRKRDIMLLCQRHDDCEFFAFTNATLIDEELADEFLRVKNFVPIISVEGFEEDTDARRGSGTFAAVMRAMELLRERGILFGASCCYTSANAEVIGSERYIDFLIEQGAKFAWFFTYMPVGVNASPELIARADQREYMYRQIRSFRETKPIFTIDFWNDGDYIGGCVAGGRAYCHINANGDVEPCAFIHYSDSNIREKTLLEAFSSPLFMAYKEGQPFNENHYRPCPLLDNEGALAEMVERSGAHSTDLESPEDVRGLTGKCACAASRWKPVADKLWEQRRCDAGQEKA</sequence>
<evidence type="ECO:0000256" key="1">
    <source>
        <dbReference type="ARBA" id="ARBA00022691"/>
    </source>
</evidence>
<dbReference type="Pfam" id="PF13186">
    <property type="entry name" value="SPASM"/>
    <property type="match status" value="1"/>
</dbReference>
<dbReference type="SFLD" id="SFLDG01067">
    <property type="entry name" value="SPASM/twitch_domain_containing"/>
    <property type="match status" value="1"/>
</dbReference>
<dbReference type="SFLD" id="SFLDS00029">
    <property type="entry name" value="Radical_SAM"/>
    <property type="match status" value="1"/>
</dbReference>
<keyword evidence="1" id="KW-0949">S-adenosyl-L-methionine</keyword>
<dbReference type="Proteomes" id="UP000253752">
    <property type="component" value="Unassembled WGS sequence"/>
</dbReference>
<dbReference type="Pfam" id="PF04055">
    <property type="entry name" value="Radical_SAM"/>
    <property type="match status" value="1"/>
</dbReference>